<reference evidence="6 7" key="1">
    <citation type="submission" date="2021-11" db="EMBL/GenBank/DDBJ databases">
        <title>Lacrimispora sp. nov. NSJ-141 isolated from human feces.</title>
        <authorList>
            <person name="Abdugheni R."/>
        </authorList>
    </citation>
    <scope>NUCLEOTIDE SEQUENCE [LARGE SCALE GENOMIC DNA]</scope>
    <source>
        <strain evidence="6 7">NSJ-141</strain>
    </source>
</reference>
<keyword evidence="3" id="KW-0472">Membrane</keyword>
<accession>A0AAP2RJG1</accession>
<dbReference type="CDD" id="cd02619">
    <property type="entry name" value="Peptidase_C1"/>
    <property type="match status" value="1"/>
</dbReference>
<dbReference type="InterPro" id="IPR000668">
    <property type="entry name" value="Peptidase_C1A_C"/>
</dbReference>
<keyword evidence="3" id="KW-0812">Transmembrane</keyword>
<dbReference type="Pfam" id="PF18560">
    <property type="entry name" value="Lectin_like"/>
    <property type="match status" value="1"/>
</dbReference>
<feature type="transmembrane region" description="Helical" evidence="3">
    <location>
        <begin position="1312"/>
        <end position="1334"/>
    </location>
</feature>
<dbReference type="InterPro" id="IPR000169">
    <property type="entry name" value="Pept_cys_AS"/>
</dbReference>
<dbReference type="EMBL" id="JAJNOR010000007">
    <property type="protein sequence ID" value="MCD2493307.1"/>
    <property type="molecule type" value="Genomic_DNA"/>
</dbReference>
<sequence length="1340" mass="142630">MKMKELMKRAAAFGLAAALVVSGPVMSVSAAPGEGTGGKALVGPAELLEVDQSNASGGITPTVFHGSYRSAESGQIRGRSALPVSYNLSALGKSTTVKNQNPWGSCWAFGALSSLESSRLNGNSGSSEAPSPDYSERQLAWFAYETQTADSVKVSAADSDQAGEGITYSESGRLDKGGNMPQAVSLLATWQGAAKEDDAPYQNEAGDTSKTGIWSVAADKRNLSAVHLQNADFLGSPAVFDKYDDTGLPAADAAYIYNSAATADIKTALMNSGAVAIAYYADQSAPGGDKNGDYFNYSNYCQYVDVLNASTVQNHGVSIVGWDDDYASTNFKAGKQPEGNGAWLVKNSWGSGWGLDGYFWLSYYDRTIDQVTSCHGEGTDNYDNNYQYDYLGLASAMQFQPHDQEMGIANVFTAKGDEEIQAVSAVTLVPGSVVSIKIYKVPAGMEGPVPSGTQPIAEKTEMITYSGYHTIKLDAPAAIGAGEKFSVVEVIKGSDGKWYTPVEIGADSLNQTAVCNEGESFLVSGSEFIDMTEQAQTGITFGNVMIKAFTNDAALESAAPDLLTFDCQAFDKTDLSIKADTITVNGTGMIIDLPAGTSYIKITNPALSDGADVTAQMSVKVNGSDYTLGDRIARADLIKENGGTSVVMTTKSAPAGSNTKEYEFSYTVAPLELKADNDRVTVTDNNGYLPANAALSAARIGSGAVYDAVRTALEPMGGAENFYLYALEISPELKDGESVDLGIFMDDGYPRSDKTVLYYFDESTGSLSETANDSAGTGVLRADVGRMGYYVVSQVKEKPPVPELEAIIYSPVKTLADVTLPNVDGGTWNWDDSGIVPDVKTRAYKATFTADAGSLYYTYKADISLTVNKADPVQSGRGSGSQIIYGQSLGDSLIKETFELDGMAVNGTIQWKQSSLRPEVKDSNATEYDIIFTPGMAESENYNTAEGSLKVTEVLKKQVTVNIKDTAKVYGDKNPAFSLEIPDGALVGDDTAADLAVEFDCPADRFTPAGSSVAVTGTSSSANYNVSVVNGWLTVKKRAVDIKAKDVTLKYGEGFPAPYEIEVYNLPEGVEQSALGVTADVEPLDMSNGNLAGTYTLKVKTAAIADGNYEKGRLLNGILTIEEGTVKKVENSSGIPDSDAINFEASGNLKGTEILKILDLTDEAVRKAFQDKLENGQLLGSVFDITLVNEDRTETEIKGALTVTIPVSMEYNGKQIAVFHYVKEGKRNNEDIVSDKDTIDTYKNLTVVDGKVQVKVYSLSPFALAFPRDADASEENTRPSGTTEIPSADNHKKPEPANRTVNNVKTGDSAPVTALIISAIAAAVILLILAVVMVRKRKKR</sequence>
<comment type="similarity">
    <text evidence="1">Belongs to the peptidase C1 family.</text>
</comment>
<dbReference type="Pfam" id="PF18676">
    <property type="entry name" value="MBG_2"/>
    <property type="match status" value="1"/>
</dbReference>
<feature type="domain" description="Peptidase C1A papain C-terminal" evidence="5">
    <location>
        <begin position="82"/>
        <end position="366"/>
    </location>
</feature>
<dbReference type="Gene3D" id="3.90.70.10">
    <property type="entry name" value="Cysteine proteinases"/>
    <property type="match status" value="1"/>
</dbReference>
<feature type="signal peptide" evidence="4">
    <location>
        <begin position="1"/>
        <end position="30"/>
    </location>
</feature>
<evidence type="ECO:0000313" key="6">
    <source>
        <dbReference type="EMBL" id="MCD2493307.1"/>
    </source>
</evidence>
<organism evidence="6 7">
    <name type="scientific">Lientehia hominis</name>
    <dbReference type="NCBI Taxonomy" id="2897778"/>
    <lineage>
        <taxon>Bacteria</taxon>
        <taxon>Bacillati</taxon>
        <taxon>Bacillota</taxon>
        <taxon>Clostridia</taxon>
        <taxon>Lachnospirales</taxon>
        <taxon>Lachnospiraceae</taxon>
        <taxon>Lientehia</taxon>
    </lineage>
</organism>
<feature type="chain" id="PRO_5042901936" evidence="4">
    <location>
        <begin position="31"/>
        <end position="1340"/>
    </location>
</feature>
<proteinExistence type="inferred from homology"/>
<gene>
    <name evidence="6" type="ORF">LQE92_11850</name>
</gene>
<keyword evidence="4" id="KW-0732">Signal</keyword>
<dbReference type="SMART" id="SM00645">
    <property type="entry name" value="Pept_C1"/>
    <property type="match status" value="1"/>
</dbReference>
<dbReference type="Proteomes" id="UP001299265">
    <property type="component" value="Unassembled WGS sequence"/>
</dbReference>
<evidence type="ECO:0000313" key="7">
    <source>
        <dbReference type="Proteomes" id="UP001299265"/>
    </source>
</evidence>
<dbReference type="GO" id="GO:0008234">
    <property type="term" value="F:cysteine-type peptidase activity"/>
    <property type="evidence" value="ECO:0007669"/>
    <property type="project" value="InterPro"/>
</dbReference>
<dbReference type="InterPro" id="IPR041286">
    <property type="entry name" value="MBG_2"/>
</dbReference>
<evidence type="ECO:0000256" key="4">
    <source>
        <dbReference type="SAM" id="SignalP"/>
    </source>
</evidence>
<dbReference type="RefSeq" id="WP_231063165.1">
    <property type="nucleotide sequence ID" value="NZ_JAJNOR010000007.1"/>
</dbReference>
<protein>
    <submittedName>
        <fullName evidence="6">Lectin like domain-containing protein</fullName>
    </submittedName>
</protein>
<name>A0AAP2RJG1_9FIRM</name>
<dbReference type="Pfam" id="PF00112">
    <property type="entry name" value="Peptidase_C1"/>
    <property type="match status" value="1"/>
</dbReference>
<dbReference type="PROSITE" id="PS00139">
    <property type="entry name" value="THIOL_PROTEASE_CYS"/>
    <property type="match status" value="1"/>
</dbReference>
<evidence type="ECO:0000256" key="2">
    <source>
        <dbReference type="SAM" id="MobiDB-lite"/>
    </source>
</evidence>
<feature type="region of interest" description="Disordered" evidence="2">
    <location>
        <begin position="1270"/>
        <end position="1305"/>
    </location>
</feature>
<dbReference type="SUPFAM" id="SSF54001">
    <property type="entry name" value="Cysteine proteinases"/>
    <property type="match status" value="1"/>
</dbReference>
<keyword evidence="3" id="KW-1133">Transmembrane helix</keyword>
<dbReference type="PANTHER" id="PTHR12411">
    <property type="entry name" value="CYSTEINE PROTEASE FAMILY C1-RELATED"/>
    <property type="match status" value="1"/>
</dbReference>
<dbReference type="InterPro" id="IPR040528">
    <property type="entry name" value="Lectin-like"/>
</dbReference>
<comment type="caution">
    <text evidence="6">The sequence shown here is derived from an EMBL/GenBank/DDBJ whole genome shotgun (WGS) entry which is preliminary data.</text>
</comment>
<evidence type="ECO:0000256" key="3">
    <source>
        <dbReference type="SAM" id="Phobius"/>
    </source>
</evidence>
<keyword evidence="7" id="KW-1185">Reference proteome</keyword>
<evidence type="ECO:0000256" key="1">
    <source>
        <dbReference type="ARBA" id="ARBA00008455"/>
    </source>
</evidence>
<dbReference type="InterPro" id="IPR038765">
    <property type="entry name" value="Papain-like_cys_pep_sf"/>
</dbReference>
<evidence type="ECO:0000259" key="5">
    <source>
        <dbReference type="SMART" id="SM00645"/>
    </source>
</evidence>
<dbReference type="InterPro" id="IPR013128">
    <property type="entry name" value="Peptidase_C1A"/>
</dbReference>
<dbReference type="GO" id="GO:0006508">
    <property type="term" value="P:proteolysis"/>
    <property type="evidence" value="ECO:0007669"/>
    <property type="project" value="InterPro"/>
</dbReference>